<comment type="caution">
    <text evidence="1">The sequence shown here is derived from an EMBL/GenBank/DDBJ whole genome shotgun (WGS) entry which is preliminary data.</text>
</comment>
<dbReference type="AlphaFoldDB" id="A0A923S550"/>
<dbReference type="Proteomes" id="UP000596827">
    <property type="component" value="Unassembled WGS sequence"/>
</dbReference>
<reference evidence="1" key="1">
    <citation type="submission" date="2020-08" db="EMBL/GenBank/DDBJ databases">
        <title>Ramlibacter sp. GTP1 16S ribosomal RNA gene genome sequencing and assembly.</title>
        <authorList>
            <person name="Kang M."/>
        </authorList>
    </citation>
    <scope>NUCLEOTIDE SEQUENCE</scope>
    <source>
        <strain evidence="1">GTP1</strain>
    </source>
</reference>
<dbReference type="RefSeq" id="WP_187084717.1">
    <property type="nucleotide sequence ID" value="NZ_JACORU010000015.1"/>
</dbReference>
<organism evidence="1 2">
    <name type="scientific">Ramlibacter albus</name>
    <dbReference type="NCBI Taxonomy" id="2079448"/>
    <lineage>
        <taxon>Bacteria</taxon>
        <taxon>Pseudomonadati</taxon>
        <taxon>Pseudomonadota</taxon>
        <taxon>Betaproteobacteria</taxon>
        <taxon>Burkholderiales</taxon>
        <taxon>Comamonadaceae</taxon>
        <taxon>Ramlibacter</taxon>
    </lineage>
</organism>
<sequence length="202" mass="22138">MTVISRRILTPLPGKSELALDRAKRLAGIIARLGGVARTVRVVSGGDVGNIEIFSRFQDFTAATRTNAAIAADPEMLALWKERERDPAATPEGPYVYRTVWGEVSRQPVIVQREYQVSRQNLPDLMALLPEAHAAVNKLPMVASIPVFAPQMDRLVVGYYAESIEAMGRNLDQYAMGEAFQAVVQKAARFGTVITARVVAEV</sequence>
<evidence type="ECO:0000313" key="2">
    <source>
        <dbReference type="Proteomes" id="UP000596827"/>
    </source>
</evidence>
<keyword evidence="2" id="KW-1185">Reference proteome</keyword>
<protein>
    <recommendedName>
        <fullName evidence="3">NIPSNAP family protein</fullName>
    </recommendedName>
</protein>
<proteinExistence type="predicted"/>
<name>A0A923S550_9BURK</name>
<gene>
    <name evidence="1" type="ORF">H8R02_27295</name>
</gene>
<dbReference type="EMBL" id="JACORU010000015">
    <property type="protein sequence ID" value="MBC5768200.1"/>
    <property type="molecule type" value="Genomic_DNA"/>
</dbReference>
<accession>A0A923S550</accession>
<evidence type="ECO:0008006" key="3">
    <source>
        <dbReference type="Google" id="ProtNLM"/>
    </source>
</evidence>
<evidence type="ECO:0000313" key="1">
    <source>
        <dbReference type="EMBL" id="MBC5768200.1"/>
    </source>
</evidence>